<dbReference type="Pfam" id="PF14856">
    <property type="entry name" value="Hce2"/>
    <property type="match status" value="1"/>
</dbReference>
<keyword evidence="4" id="KW-1185">Reference proteome</keyword>
<sequence length="152" mass="16388">MRFAAALAFAMVPALCAATHYNECTSSSFIGLVQNDTAQPQVKDCQDMLVLLEKDESWEIDCTGVQIVTYKTCAFNAMVAPDYCEWCALLGNGDAHDVIEDSIAKYGNKSGTIPSLQGSFGVYVNGAGEMLCDSPALPQGHQVQVDWTLTHS</sequence>
<evidence type="ECO:0000259" key="2">
    <source>
        <dbReference type="Pfam" id="PF14856"/>
    </source>
</evidence>
<dbReference type="OrthoDB" id="3648775at2759"/>
<evidence type="ECO:0000313" key="3">
    <source>
        <dbReference type="EMBL" id="KAF2764844.1"/>
    </source>
</evidence>
<protein>
    <recommendedName>
        <fullName evidence="2">Ecp2 effector protein-like domain-containing protein</fullName>
    </recommendedName>
</protein>
<gene>
    <name evidence="3" type="ORF">EJ03DRAFT_13587</name>
</gene>
<dbReference type="AlphaFoldDB" id="A0A6G1KXS0"/>
<name>A0A6G1KXS0_9PEZI</name>
<reference evidence="3" key="1">
    <citation type="journal article" date="2020" name="Stud. Mycol.">
        <title>101 Dothideomycetes genomes: a test case for predicting lifestyles and emergence of pathogens.</title>
        <authorList>
            <person name="Haridas S."/>
            <person name="Albert R."/>
            <person name="Binder M."/>
            <person name="Bloem J."/>
            <person name="Labutti K."/>
            <person name="Salamov A."/>
            <person name="Andreopoulos B."/>
            <person name="Baker S."/>
            <person name="Barry K."/>
            <person name="Bills G."/>
            <person name="Bluhm B."/>
            <person name="Cannon C."/>
            <person name="Castanera R."/>
            <person name="Culley D."/>
            <person name="Daum C."/>
            <person name="Ezra D."/>
            <person name="Gonzalez J."/>
            <person name="Henrissat B."/>
            <person name="Kuo A."/>
            <person name="Liang C."/>
            <person name="Lipzen A."/>
            <person name="Lutzoni F."/>
            <person name="Magnuson J."/>
            <person name="Mondo S."/>
            <person name="Nolan M."/>
            <person name="Ohm R."/>
            <person name="Pangilinan J."/>
            <person name="Park H.-J."/>
            <person name="Ramirez L."/>
            <person name="Alfaro M."/>
            <person name="Sun H."/>
            <person name="Tritt A."/>
            <person name="Yoshinaga Y."/>
            <person name="Zwiers L.-H."/>
            <person name="Turgeon B."/>
            <person name="Goodwin S."/>
            <person name="Spatafora J."/>
            <person name="Crous P."/>
            <person name="Grigoriev I."/>
        </authorList>
    </citation>
    <scope>NUCLEOTIDE SEQUENCE</scope>
    <source>
        <strain evidence="3">CBS 116005</strain>
    </source>
</reference>
<dbReference type="EMBL" id="ML995908">
    <property type="protein sequence ID" value="KAF2764844.1"/>
    <property type="molecule type" value="Genomic_DNA"/>
</dbReference>
<accession>A0A6G1KXS0</accession>
<evidence type="ECO:0000313" key="4">
    <source>
        <dbReference type="Proteomes" id="UP000799436"/>
    </source>
</evidence>
<keyword evidence="1" id="KW-0732">Signal</keyword>
<dbReference type="InterPro" id="IPR029226">
    <property type="entry name" value="Ecp2-like"/>
</dbReference>
<proteinExistence type="predicted"/>
<dbReference type="Proteomes" id="UP000799436">
    <property type="component" value="Unassembled WGS sequence"/>
</dbReference>
<feature type="signal peptide" evidence="1">
    <location>
        <begin position="1"/>
        <end position="18"/>
    </location>
</feature>
<feature type="domain" description="Ecp2 effector protein-like" evidence="2">
    <location>
        <begin position="24"/>
        <end position="132"/>
    </location>
</feature>
<feature type="chain" id="PRO_5026322494" description="Ecp2 effector protein-like domain-containing protein" evidence="1">
    <location>
        <begin position="19"/>
        <end position="152"/>
    </location>
</feature>
<organism evidence="3 4">
    <name type="scientific">Teratosphaeria nubilosa</name>
    <dbReference type="NCBI Taxonomy" id="161662"/>
    <lineage>
        <taxon>Eukaryota</taxon>
        <taxon>Fungi</taxon>
        <taxon>Dikarya</taxon>
        <taxon>Ascomycota</taxon>
        <taxon>Pezizomycotina</taxon>
        <taxon>Dothideomycetes</taxon>
        <taxon>Dothideomycetidae</taxon>
        <taxon>Mycosphaerellales</taxon>
        <taxon>Teratosphaeriaceae</taxon>
        <taxon>Teratosphaeria</taxon>
    </lineage>
</organism>
<evidence type="ECO:0000256" key="1">
    <source>
        <dbReference type="SAM" id="SignalP"/>
    </source>
</evidence>